<accession>A0A6C0BIG6</accession>
<evidence type="ECO:0000313" key="1">
    <source>
        <dbReference type="EMBL" id="QHS91198.1"/>
    </source>
</evidence>
<dbReference type="AlphaFoldDB" id="A0A6C0BIG6"/>
<reference evidence="1" key="1">
    <citation type="journal article" date="2020" name="Nature">
        <title>Giant virus diversity and host interactions through global metagenomics.</title>
        <authorList>
            <person name="Schulz F."/>
            <person name="Roux S."/>
            <person name="Paez-Espino D."/>
            <person name="Jungbluth S."/>
            <person name="Walsh D.A."/>
            <person name="Denef V.J."/>
            <person name="McMahon K.D."/>
            <person name="Konstantinidis K.T."/>
            <person name="Eloe-Fadrosh E.A."/>
            <person name="Kyrpides N.C."/>
            <person name="Woyke T."/>
        </authorList>
    </citation>
    <scope>NUCLEOTIDE SEQUENCE</scope>
    <source>
        <strain evidence="1">GVMAG-M-3300013004-44</strain>
    </source>
</reference>
<name>A0A6C0BIG6_9ZZZZ</name>
<dbReference type="EMBL" id="MN739156">
    <property type="protein sequence ID" value="QHS91198.1"/>
    <property type="molecule type" value="Genomic_DNA"/>
</dbReference>
<protein>
    <submittedName>
        <fullName evidence="1">Uncharacterized protein</fullName>
    </submittedName>
</protein>
<organism evidence="1">
    <name type="scientific">viral metagenome</name>
    <dbReference type="NCBI Taxonomy" id="1070528"/>
    <lineage>
        <taxon>unclassified sequences</taxon>
        <taxon>metagenomes</taxon>
        <taxon>organismal metagenomes</taxon>
    </lineage>
</organism>
<sequence>MSQYSLYHNHIRLSIPCTTFPEEDRDVLLLLQRLIKEYTAQEWKPDDRYVLMNPEGDCIVYDKGFMYRMADSG</sequence>
<proteinExistence type="predicted"/>